<feature type="compositionally biased region" description="Low complexity" evidence="1">
    <location>
        <begin position="430"/>
        <end position="445"/>
    </location>
</feature>
<evidence type="ECO:0000256" key="1">
    <source>
        <dbReference type="SAM" id="MobiDB-lite"/>
    </source>
</evidence>
<sequence length="532" mass="59617">MAAAHPIILPYREDNTIKYAFVSGVVPTTKNNYDSDAEPLIAPSAPAACELDEESLLHFTATGRPMPRFKQSALQSLSGDMFSMPQLLPKRYTDDSIIPAIVTNVIPSGPPKVEEAKKGLMGKLKGKKKNKDKDGKGLVKVVYMPRREYLKYFARGLKGEYTGTEPERRWSEEELEREFKRSRDQKALFQPQLNRAPANRSRTLRCIYISRRRSCCFCFPEPSVDKLWGYDPKCLFACTTMDSLLKELNKMGDGLNRIVNPRRPALYQNNPRPPYQQQYNAQSQPQYYSAAAGGPPAQQYGQYQQYPPSQQTQYVPAPQGQQYQQQPQSYPQVNAVNSQFQNLSVGAQIQSQNVPQQYPQALQYAVPGGPGPPQFQPAQPQFQQYAPMPQQNAATPQFYQQPPPDSYQQSPPPPYAQSPSQQQFGTVNYQSQIQPHQQQSVSSPQLTQPPVTLGTPTQQYTQSPQLQQSSLPGSPQAQFQPQYHQSSVPVVSPQSKPSSLHGSPHPQNQSQLYQSPVSDASPQSQNQAQNPK</sequence>
<feature type="region of interest" description="Disordered" evidence="1">
    <location>
        <begin position="394"/>
        <end position="532"/>
    </location>
</feature>
<feature type="compositionally biased region" description="Pro residues" evidence="1">
    <location>
        <begin position="401"/>
        <end position="416"/>
    </location>
</feature>
<dbReference type="AlphaFoldDB" id="A0A8H4RSV1"/>
<proteinExistence type="predicted"/>
<evidence type="ECO:0000313" key="3">
    <source>
        <dbReference type="Proteomes" id="UP000566819"/>
    </source>
</evidence>
<dbReference type="EMBL" id="JAAMPI010000120">
    <property type="protein sequence ID" value="KAF4635419.1"/>
    <property type="molecule type" value="Genomic_DNA"/>
</dbReference>
<gene>
    <name evidence="2" type="ORF">G7Y89_g2658</name>
</gene>
<organism evidence="2 3">
    <name type="scientific">Cudoniella acicularis</name>
    <dbReference type="NCBI Taxonomy" id="354080"/>
    <lineage>
        <taxon>Eukaryota</taxon>
        <taxon>Fungi</taxon>
        <taxon>Dikarya</taxon>
        <taxon>Ascomycota</taxon>
        <taxon>Pezizomycotina</taxon>
        <taxon>Leotiomycetes</taxon>
        <taxon>Helotiales</taxon>
        <taxon>Tricladiaceae</taxon>
        <taxon>Cudoniella</taxon>
    </lineage>
</organism>
<feature type="region of interest" description="Disordered" evidence="1">
    <location>
        <begin position="264"/>
        <end position="329"/>
    </location>
</feature>
<dbReference type="Proteomes" id="UP000566819">
    <property type="component" value="Unassembled WGS sequence"/>
</dbReference>
<protein>
    <submittedName>
        <fullName evidence="2">Uncharacterized protein</fullName>
    </submittedName>
</protein>
<feature type="compositionally biased region" description="Polar residues" evidence="1">
    <location>
        <begin position="505"/>
        <end position="532"/>
    </location>
</feature>
<accession>A0A8H4RSV1</accession>
<keyword evidence="3" id="KW-1185">Reference proteome</keyword>
<evidence type="ECO:0000313" key="2">
    <source>
        <dbReference type="EMBL" id="KAF4635419.1"/>
    </source>
</evidence>
<feature type="compositionally biased region" description="Low complexity" evidence="1">
    <location>
        <begin position="454"/>
        <end position="499"/>
    </location>
</feature>
<reference evidence="2 3" key="1">
    <citation type="submission" date="2020-03" db="EMBL/GenBank/DDBJ databases">
        <title>Draft Genome Sequence of Cudoniella acicularis.</title>
        <authorList>
            <person name="Buettner E."/>
            <person name="Kellner H."/>
        </authorList>
    </citation>
    <scope>NUCLEOTIDE SEQUENCE [LARGE SCALE GENOMIC DNA]</scope>
    <source>
        <strain evidence="2 3">DSM 108380</strain>
    </source>
</reference>
<dbReference type="OrthoDB" id="4158258at2759"/>
<name>A0A8H4RSV1_9HELO</name>
<comment type="caution">
    <text evidence="2">The sequence shown here is derived from an EMBL/GenBank/DDBJ whole genome shotgun (WGS) entry which is preliminary data.</text>
</comment>
<feature type="compositionally biased region" description="Low complexity" evidence="1">
    <location>
        <begin position="267"/>
        <end position="329"/>
    </location>
</feature>